<sequence length="809" mass="93521">MSLLEQPRSLGTKLKDPTSHPFSISNYTVHDDSEITTSDDDGSSYSSSSDRLDELEQAPVLTIPTPVSEKSAATWFAGRSKSSGVVDDIKSSDAHPVVLTSFRKSISSFFRRDSNVSANSDVDGDSESKSTKSIENMKKKHPPELKSWTKWRGKHFHRKDGIVTEPEPELERDREINEWEKETSLDTTDIGKIDVTGNDADTYMTDYELNVKKHEVNYAKLTRIDIKDLYPDVISLGQDADEEDAYQDDDDDSDVSSIEAQSKKLKVKFVEKLIIPDKNRNTNSKKLFPDMTYQPMLTEQITMQPSDEVRDIEAPPDIIQRVDNSYVPTACLEAANKGDSSTLSNDEPYDSMIYNFIYESPNAKNKSIDLWQVDHHSVTFGKFSEIIQILNGDTSRIRFRDSLVEILDYTLSLTAQKAELLKKLETTINCLEDKNAHDAISKNALEREVAQLHENINEVHHELESKKEELLKLSEQFSNEKLKADLYKRELGEVTNKLHEKEQELSLLQDEWSVERQQLVKDQIQANQSFNAWQQKCEEVKKEFNMLNVKWKNIQFDYSRIEAEKKALDEKFHSTVASLTEKESSERQLVDENHRLEAAVKTKVEQLERTVSGNKQLQADCRRERNKLNDLKTDYASLKEYVNLIECFKNQSLHFVLQFIVNFRQVIDNKDFADVQHLVDRFSKTKMWTPKFSKSNNENSAEEELLKNIENQQLIANMYQETLKGILYMVTNKFIEGQRANKFLTQQLIILRKELSEKDDFIKRILADTNELTSKLDQKREQVLLLEETQKQIQTKIHRLERKLGKNSK</sequence>
<dbReference type="OMA" id="HISYMRS"/>
<keyword evidence="4" id="KW-1185">Reference proteome</keyword>
<proteinExistence type="predicted"/>
<dbReference type="KEGG" id="erc:Ecym_2795"/>
<reference evidence="4" key="1">
    <citation type="journal article" date="2012" name="G3 (Bethesda)">
        <title>Pichia sorbitophila, an interspecies yeast hybrid reveals early steps of genome resolution following polyploidization.</title>
        <authorList>
            <person name="Leh Louis V."/>
            <person name="Despons L."/>
            <person name="Friedrich A."/>
            <person name="Martin T."/>
            <person name="Durrens P."/>
            <person name="Casaregola S."/>
            <person name="Neuveglise C."/>
            <person name="Fairhead C."/>
            <person name="Marck C."/>
            <person name="Cruz J.A."/>
            <person name="Straub M.L."/>
            <person name="Kugler V."/>
            <person name="Sacerdot C."/>
            <person name="Uzunov Z."/>
            <person name="Thierry A."/>
            <person name="Weiss S."/>
            <person name="Bleykasten C."/>
            <person name="De Montigny J."/>
            <person name="Jacques N."/>
            <person name="Jung P."/>
            <person name="Lemaire M."/>
            <person name="Mallet S."/>
            <person name="Morel G."/>
            <person name="Richard G.F."/>
            <person name="Sarkar A."/>
            <person name="Savel G."/>
            <person name="Schacherer J."/>
            <person name="Seret M.L."/>
            <person name="Talla E."/>
            <person name="Samson G."/>
            <person name="Jubin C."/>
            <person name="Poulain J."/>
            <person name="Vacherie B."/>
            <person name="Barbe V."/>
            <person name="Pelletier E."/>
            <person name="Sherman D.J."/>
            <person name="Westhof E."/>
            <person name="Weissenbach J."/>
            <person name="Baret P.V."/>
            <person name="Wincker P."/>
            <person name="Gaillardin C."/>
            <person name="Dujon B."/>
            <person name="Souciet J.L."/>
        </authorList>
    </citation>
    <scope>NUCLEOTIDE SEQUENCE [LARGE SCALE GENOMIC DNA]</scope>
    <source>
        <strain evidence="4">CBS 270.75 / DBVPG 7215 / KCTC 17166 / NRRL Y-17582</strain>
    </source>
</reference>
<dbReference type="OrthoDB" id="4064247at2759"/>
<evidence type="ECO:0000256" key="1">
    <source>
        <dbReference type="SAM" id="Coils"/>
    </source>
</evidence>
<organism evidence="3 4">
    <name type="scientific">Eremothecium cymbalariae (strain CBS 270.75 / DBVPG 7215 / KCTC 17166 / NRRL Y-17582)</name>
    <name type="common">Yeast</name>
    <dbReference type="NCBI Taxonomy" id="931890"/>
    <lineage>
        <taxon>Eukaryota</taxon>
        <taxon>Fungi</taxon>
        <taxon>Dikarya</taxon>
        <taxon>Ascomycota</taxon>
        <taxon>Saccharomycotina</taxon>
        <taxon>Saccharomycetes</taxon>
        <taxon>Saccharomycetales</taxon>
        <taxon>Saccharomycetaceae</taxon>
        <taxon>Eremothecium</taxon>
    </lineage>
</organism>
<dbReference type="RefSeq" id="XP_003645310.1">
    <property type="nucleotide sequence ID" value="XM_003645262.1"/>
</dbReference>
<feature type="region of interest" description="Disordered" evidence="2">
    <location>
        <begin position="1"/>
        <end position="65"/>
    </location>
</feature>
<dbReference type="STRING" id="931890.G8JQ30"/>
<feature type="coiled-coil region" evidence="1">
    <location>
        <begin position="614"/>
        <end position="641"/>
    </location>
</feature>
<feature type="coiled-coil region" evidence="1">
    <location>
        <begin position="762"/>
        <end position="803"/>
    </location>
</feature>
<evidence type="ECO:0000313" key="3">
    <source>
        <dbReference type="EMBL" id="AET38493.1"/>
    </source>
</evidence>
<keyword evidence="1" id="KW-0175">Coiled coil</keyword>
<accession>G8JQ30</accession>
<dbReference type="InParanoid" id="G8JQ30"/>
<dbReference type="AlphaFoldDB" id="G8JQ30"/>
<dbReference type="HOGENOM" id="CLU_348515_0_0_1"/>
<name>G8JQ30_ERECY</name>
<feature type="coiled-coil region" evidence="1">
    <location>
        <begin position="414"/>
        <end position="511"/>
    </location>
</feature>
<gene>
    <name evidence="3" type="ordered locus">Ecym_2795</name>
</gene>
<dbReference type="SUPFAM" id="SSF90257">
    <property type="entry name" value="Myosin rod fragments"/>
    <property type="match status" value="1"/>
</dbReference>
<dbReference type="GeneID" id="11470825"/>
<dbReference type="Proteomes" id="UP000006790">
    <property type="component" value="Chromosome 2"/>
</dbReference>
<feature type="compositionally biased region" description="Basic and acidic residues" evidence="2">
    <location>
        <begin position="126"/>
        <end position="137"/>
    </location>
</feature>
<dbReference type="Gene3D" id="1.10.287.1490">
    <property type="match status" value="1"/>
</dbReference>
<protein>
    <submittedName>
        <fullName evidence="3">Uncharacterized protein</fullName>
    </submittedName>
</protein>
<evidence type="ECO:0000313" key="4">
    <source>
        <dbReference type="Proteomes" id="UP000006790"/>
    </source>
</evidence>
<dbReference type="EMBL" id="CP002498">
    <property type="protein sequence ID" value="AET38493.1"/>
    <property type="molecule type" value="Genomic_DNA"/>
</dbReference>
<feature type="region of interest" description="Disordered" evidence="2">
    <location>
        <begin position="115"/>
        <end position="142"/>
    </location>
</feature>
<evidence type="ECO:0000256" key="2">
    <source>
        <dbReference type="SAM" id="MobiDB-lite"/>
    </source>
</evidence>